<gene>
    <name evidence="3" type="ORF">BLSS_2024</name>
</gene>
<dbReference type="AlphaFoldDB" id="A0A087B951"/>
<dbReference type="Pfam" id="PF04434">
    <property type="entry name" value="SWIM"/>
    <property type="match status" value="1"/>
</dbReference>
<keyword evidence="1" id="KW-0863">Zinc-finger</keyword>
<dbReference type="InterPro" id="IPR007527">
    <property type="entry name" value="Znf_SWIM"/>
</dbReference>
<comment type="caution">
    <text evidence="3">The sequence shown here is derived from an EMBL/GenBank/DDBJ whole genome shotgun (WGS) entry which is preliminary data.</text>
</comment>
<dbReference type="PROSITE" id="PS50966">
    <property type="entry name" value="ZF_SWIM"/>
    <property type="match status" value="1"/>
</dbReference>
<proteinExistence type="predicted"/>
<evidence type="ECO:0000313" key="3">
    <source>
        <dbReference type="EMBL" id="KFI67551.1"/>
    </source>
</evidence>
<evidence type="ECO:0000259" key="2">
    <source>
        <dbReference type="PROSITE" id="PS50966"/>
    </source>
</evidence>
<feature type="domain" description="SWIM-type" evidence="2">
    <location>
        <begin position="50"/>
        <end position="87"/>
    </location>
</feature>
<keyword evidence="1" id="KW-0479">Metal-binding</keyword>
<dbReference type="RefSeq" id="WP_032684140.1">
    <property type="nucleotide sequence ID" value="NZ_JGZA01000028.1"/>
</dbReference>
<organism evidence="3 4">
    <name type="scientific">Bifidobacterium longum subsp. suis</name>
    <dbReference type="NCBI Taxonomy" id="1695"/>
    <lineage>
        <taxon>Bacteria</taxon>
        <taxon>Bacillati</taxon>
        <taxon>Actinomycetota</taxon>
        <taxon>Actinomycetes</taxon>
        <taxon>Bifidobacteriales</taxon>
        <taxon>Bifidobacteriaceae</taxon>
        <taxon>Bifidobacterium</taxon>
    </lineage>
</organism>
<evidence type="ECO:0000313" key="4">
    <source>
        <dbReference type="Proteomes" id="UP000029024"/>
    </source>
</evidence>
<name>A0A087B951_BIFLN</name>
<dbReference type="EMBL" id="JGZA01000028">
    <property type="protein sequence ID" value="KFI67551.1"/>
    <property type="molecule type" value="Genomic_DNA"/>
</dbReference>
<protein>
    <submittedName>
        <fullName evidence="3">Zinc finger, SWIM domain-containing protein</fullName>
    </submittedName>
</protein>
<reference evidence="3 4" key="1">
    <citation type="submission" date="2014-03" db="EMBL/GenBank/DDBJ databases">
        <title>Genomics of Bifidobacteria.</title>
        <authorList>
            <person name="Ventura M."/>
            <person name="Milani C."/>
            <person name="Lugli G.A."/>
        </authorList>
    </citation>
    <scope>NUCLEOTIDE SEQUENCE [LARGE SCALE GENOMIC DNA]</scope>
    <source>
        <strain evidence="3 4">LMG 21814</strain>
    </source>
</reference>
<keyword evidence="1" id="KW-0862">Zinc</keyword>
<evidence type="ECO:0000256" key="1">
    <source>
        <dbReference type="PROSITE-ProRule" id="PRU00325"/>
    </source>
</evidence>
<sequence length="640" mass="73372">MTAHFDEFEEEMTSRSLERAYDYVDEHRIGGLEEVSAGLFHAEVHGSELYDVDIRLRGNDIVFASCTCPYDYDGYCKHIGAVLLTLRDYKHGGNHQQNVTYDAMIAKQDDSRPDIPVAANPLASKPEVFNRVLQHIRERVGLRKSERWTPAQHFYLVWNQDEINAIVTANPAIASGMEPLMPESTVDRVMESPMRRHLGKDYGWKFEWGDAAINGVMAVFEEAEQSNDYPLAMRRMCAALRKTVWFARQVDDEEGALQTYIEHLNERILAYTYAAAPIVTGEQAQQMLIAALRFIRDTPMVEMLFWPHTPLECVIPFADIHARGTADVEQMEHQPREIGTTSFMCRTYAQSTLNVAQQFLHDKKGDSIDGHRTNLTDYDWRAAQDYLMKLHHDFLLYGGDAISADELLSKNTDVAECRFAVIARKFLDGDYAGAAAFLEQTYDWDAAQKHAGYWELTAQLPHGELTMLEACYERLNDENGIKQLYEYYVAHSDSVADERCIPILKSMVGKSGWPQSVQNILRNYHEHDFGGKVLARLMTEERLSDEALALAGQRPELLRDLLKPISLNHSAEAERLIRKQLPLDRDLQQGNRNEYRFVAMWIEQYRNVFGLDQAKALAKEIMAKYPRRYALKEEIGRVLK</sequence>
<accession>A0A087B951</accession>
<dbReference type="Proteomes" id="UP000029024">
    <property type="component" value="Unassembled WGS sequence"/>
</dbReference>
<dbReference type="GO" id="GO:0008270">
    <property type="term" value="F:zinc ion binding"/>
    <property type="evidence" value="ECO:0007669"/>
    <property type="project" value="UniProtKB-KW"/>
</dbReference>